<sequence length="339" mass="37102">MKTSNISPRIAVYGLGFVGQQLAGFALDKGWEIVGAYNRAGDKVGRDLGTLIGREPIGLLVEDCETADYSQLNADLAFVAVSDRLEENFPSYERLMSAGANILCHGAESCNPRRLNPAIAERIQSLALKHGVTFTGSGIWDMTRIWAGILSVGPNTEIESMTHTSFTDIARQGVHLLRFCGAGLTVQEFEEKSVAGNGGLGGIAIIPPLCVADALGLDVIDVKEKVEPIIWDEDHQSHWLNETIPAGHVVGTRMHVDISTQEGITLHNCFEYRDFKPDEVEQLIWKVKGKPSMEVRIVREASHMASASSLFNRAPDVLTAEPGIREIWTYHPLRSSALN</sequence>
<evidence type="ECO:0000313" key="2">
    <source>
        <dbReference type="EMBL" id="POP53405.1"/>
    </source>
</evidence>
<dbReference type="EMBL" id="PQGG01000016">
    <property type="protein sequence ID" value="POP53405.1"/>
    <property type="molecule type" value="Genomic_DNA"/>
</dbReference>
<dbReference type="OrthoDB" id="4759936at2"/>
<dbReference type="SUPFAM" id="SSF51735">
    <property type="entry name" value="NAD(P)-binding Rossmann-fold domains"/>
    <property type="match status" value="1"/>
</dbReference>
<gene>
    <name evidence="2" type="ORF">C0068_07115</name>
</gene>
<dbReference type="Pfam" id="PF19328">
    <property type="entry name" value="DAP_DH_C"/>
    <property type="match status" value="1"/>
</dbReference>
<feature type="domain" description="2,4-diaminopentanoate dehydrogenase C-terminal" evidence="1">
    <location>
        <begin position="153"/>
        <end position="327"/>
    </location>
</feature>
<proteinExistence type="predicted"/>
<name>A0A2S4HHD5_9GAMM</name>
<dbReference type="Gene3D" id="3.40.50.720">
    <property type="entry name" value="NAD(P)-binding Rossmann-like Domain"/>
    <property type="match status" value="1"/>
</dbReference>
<organism evidence="2 3">
    <name type="scientific">Zhongshania marina</name>
    <dbReference type="NCBI Taxonomy" id="2304603"/>
    <lineage>
        <taxon>Bacteria</taxon>
        <taxon>Pseudomonadati</taxon>
        <taxon>Pseudomonadota</taxon>
        <taxon>Gammaproteobacteria</taxon>
        <taxon>Cellvibrionales</taxon>
        <taxon>Spongiibacteraceae</taxon>
        <taxon>Zhongshania</taxon>
    </lineage>
</organism>
<evidence type="ECO:0000313" key="3">
    <source>
        <dbReference type="Proteomes" id="UP000237222"/>
    </source>
</evidence>
<dbReference type="AlphaFoldDB" id="A0A2S4HHD5"/>
<reference evidence="2" key="1">
    <citation type="submission" date="2018-01" db="EMBL/GenBank/DDBJ databases">
        <authorList>
            <person name="Yu X.-D."/>
        </authorList>
    </citation>
    <scope>NUCLEOTIDE SEQUENCE</scope>
    <source>
        <strain evidence="2">ZX-21</strain>
    </source>
</reference>
<dbReference type="Proteomes" id="UP000237222">
    <property type="component" value="Unassembled WGS sequence"/>
</dbReference>
<protein>
    <recommendedName>
        <fullName evidence="1">2,4-diaminopentanoate dehydrogenase C-terminal domain-containing protein</fullName>
    </recommendedName>
</protein>
<dbReference type="InterPro" id="IPR036291">
    <property type="entry name" value="NAD(P)-bd_dom_sf"/>
</dbReference>
<dbReference type="CDD" id="cd24146">
    <property type="entry name" value="nat-AmDH_N_like"/>
    <property type="match status" value="1"/>
</dbReference>
<accession>A0A2S4HHD5</accession>
<dbReference type="RefSeq" id="WP_103683800.1">
    <property type="nucleotide sequence ID" value="NZ_PQGG01000016.1"/>
</dbReference>
<evidence type="ECO:0000259" key="1">
    <source>
        <dbReference type="Pfam" id="PF19328"/>
    </source>
</evidence>
<comment type="caution">
    <text evidence="2">The sequence shown here is derived from an EMBL/GenBank/DDBJ whole genome shotgun (WGS) entry which is preliminary data.</text>
</comment>
<dbReference type="InterPro" id="IPR045760">
    <property type="entry name" value="DAP_DH_C"/>
</dbReference>